<protein>
    <submittedName>
        <fullName evidence="1">Uncharacterized protein</fullName>
    </submittedName>
</protein>
<evidence type="ECO:0000313" key="1">
    <source>
        <dbReference type="EMBL" id="NHN34521.1"/>
    </source>
</evidence>
<accession>A0ABX0JFH5</accession>
<dbReference type="RefSeq" id="WP_166155537.1">
    <property type="nucleotide sequence ID" value="NZ_JAAOIW010000019.1"/>
</dbReference>
<evidence type="ECO:0000313" key="2">
    <source>
        <dbReference type="Proteomes" id="UP001165962"/>
    </source>
</evidence>
<sequence length="53" mass="6211">MDVNQTKRRENAYSDMQKLDLDEDVKIIDFIYAVVQVLDILIKTYGIIGFKKC</sequence>
<dbReference type="EMBL" id="JAAOIW010000019">
    <property type="protein sequence ID" value="NHN34521.1"/>
    <property type="molecule type" value="Genomic_DNA"/>
</dbReference>
<reference evidence="1" key="1">
    <citation type="submission" date="2020-03" db="EMBL/GenBank/DDBJ databases">
        <title>Draft sequencing of Paenibacilllus sp. S3N08.</title>
        <authorList>
            <person name="Kim D.-U."/>
        </authorList>
    </citation>
    <scope>NUCLEOTIDE SEQUENCE</scope>
    <source>
        <strain evidence="1">S3N08</strain>
    </source>
</reference>
<comment type="caution">
    <text evidence="1">The sequence shown here is derived from an EMBL/GenBank/DDBJ whole genome shotgun (WGS) entry which is preliminary data.</text>
</comment>
<proteinExistence type="predicted"/>
<dbReference type="Proteomes" id="UP001165962">
    <property type="component" value="Unassembled WGS sequence"/>
</dbReference>
<keyword evidence="2" id="KW-1185">Reference proteome</keyword>
<gene>
    <name evidence="1" type="ORF">G9U52_32540</name>
</gene>
<organism evidence="1 2">
    <name type="scientific">Paenibacillus agricola</name>
    <dbReference type="NCBI Taxonomy" id="2716264"/>
    <lineage>
        <taxon>Bacteria</taxon>
        <taxon>Bacillati</taxon>
        <taxon>Bacillota</taxon>
        <taxon>Bacilli</taxon>
        <taxon>Bacillales</taxon>
        <taxon>Paenibacillaceae</taxon>
        <taxon>Paenibacillus</taxon>
    </lineage>
</organism>
<name>A0ABX0JFH5_9BACL</name>